<dbReference type="Proteomes" id="UP000231638">
    <property type="component" value="Unassembled WGS sequence"/>
</dbReference>
<protein>
    <recommendedName>
        <fullName evidence="4">LPS export ABC transporter periplasmic protein LptC</fullName>
    </recommendedName>
</protein>
<comment type="caution">
    <text evidence="2">The sequence shown here is derived from an EMBL/GenBank/DDBJ whole genome shotgun (WGS) entry which is preliminary data.</text>
</comment>
<dbReference type="STRING" id="366522.GCA_001548055_02007"/>
<keyword evidence="1" id="KW-0472">Membrane</keyword>
<accession>A0A2D3WGS8</accession>
<feature type="transmembrane region" description="Helical" evidence="1">
    <location>
        <begin position="6"/>
        <end position="22"/>
    </location>
</feature>
<reference evidence="2 3" key="1">
    <citation type="journal article" date="2017" name="Front. Microbiol.">
        <title>Comparative Genomic Analysis of the Class Epsilonproteobacteria and Proposed Reclassification to Epsilonbacteraeota (phyl. nov.).</title>
        <authorList>
            <person name="Waite D.W."/>
            <person name="Vanwonterghem I."/>
            <person name="Rinke C."/>
            <person name="Parks D.H."/>
            <person name="Zhang Y."/>
            <person name="Takai K."/>
            <person name="Sievert S.M."/>
            <person name="Simon J."/>
            <person name="Campbell B.J."/>
            <person name="Hanson T.E."/>
            <person name="Woyke T."/>
            <person name="Klotz M.G."/>
            <person name="Hugenholtz P."/>
        </authorList>
    </citation>
    <scope>NUCLEOTIDE SEQUENCE [LARGE SCALE GENOMIC DNA]</scope>
    <source>
        <strain evidence="2">UBA11420</strain>
    </source>
</reference>
<keyword evidence="1" id="KW-1133">Transmembrane helix</keyword>
<evidence type="ECO:0008006" key="4">
    <source>
        <dbReference type="Google" id="ProtNLM"/>
    </source>
</evidence>
<dbReference type="AlphaFoldDB" id="A0A2D3WGS8"/>
<evidence type="ECO:0000313" key="2">
    <source>
        <dbReference type="EMBL" id="DAB35713.1"/>
    </source>
</evidence>
<keyword evidence="1" id="KW-0812">Transmembrane</keyword>
<dbReference type="EMBL" id="DLUG01000223">
    <property type="protein sequence ID" value="DAB35713.1"/>
    <property type="molecule type" value="Genomic_DNA"/>
</dbReference>
<name>A0A2D3WGS8_9BACT</name>
<evidence type="ECO:0000256" key="1">
    <source>
        <dbReference type="SAM" id="Phobius"/>
    </source>
</evidence>
<evidence type="ECO:0000313" key="3">
    <source>
        <dbReference type="Proteomes" id="UP000231638"/>
    </source>
</evidence>
<proteinExistence type="predicted"/>
<sequence>MVVRLFVYGALLFLGMSVFLIIKEPYTLRIVDLNGNQIPEIELIHAQNYQIKDNGIESIVNSMRVMRFKDFDELQTVRAEHRTDKGLRGVLTTDKALVRDKVIHCMSNSHYVRSDGVALEGEDIFYDLNTEVLRSDKPFIFSQERSRTNGLSFVYQMKEGTIAANSIHSVIQQVERKGK</sequence>
<gene>
    <name evidence="2" type="ORF">CFH80_08680</name>
</gene>
<organism evidence="2 3">
    <name type="scientific">Sulfurospirillum cavolei</name>
    <dbReference type="NCBI Taxonomy" id="366522"/>
    <lineage>
        <taxon>Bacteria</taxon>
        <taxon>Pseudomonadati</taxon>
        <taxon>Campylobacterota</taxon>
        <taxon>Epsilonproteobacteria</taxon>
        <taxon>Campylobacterales</taxon>
        <taxon>Sulfurospirillaceae</taxon>
        <taxon>Sulfurospirillum</taxon>
    </lineage>
</organism>